<comment type="similarity">
    <text evidence="1">Belongs to the peroxin-16 family.</text>
</comment>
<evidence type="ECO:0000256" key="1">
    <source>
        <dbReference type="RuleBase" id="RU365003"/>
    </source>
</evidence>
<proteinExistence type="inferred from homology"/>
<name>A0ABU7EWH7_9TELE</name>
<evidence type="ECO:0000313" key="5">
    <source>
        <dbReference type="Proteomes" id="UP001352852"/>
    </source>
</evidence>
<dbReference type="Pfam" id="PF08610">
    <property type="entry name" value="Pex16"/>
    <property type="match status" value="1"/>
</dbReference>
<comment type="subcellular location">
    <subcellularLocation>
        <location evidence="1">Peroxisome membrane</location>
    </subcellularLocation>
</comment>
<comment type="caution">
    <text evidence="4">The sequence shown here is derived from an EMBL/GenBank/DDBJ whole genome shotgun (WGS) entry which is preliminary data.</text>
</comment>
<keyword evidence="1" id="KW-0576">Peroxisome</keyword>
<keyword evidence="3" id="KW-0732">Signal</keyword>
<gene>
    <name evidence="4" type="ORF">CHARACLAT_020897</name>
</gene>
<keyword evidence="5" id="KW-1185">Reference proteome</keyword>
<dbReference type="Proteomes" id="UP001352852">
    <property type="component" value="Unassembled WGS sequence"/>
</dbReference>
<sequence length="127" mass="14108">AVFRLVLLLLYKSGLQTSPPIIPLDRGSECVNEDDPNAEQQEDTCFVGPRSGRVIRPLGSAPSLQNRLWGAPTQRKRRSSLKEKTNSRQTDLSFQGTLAESVYISRPLVHRILSPVGLQSTQIPRLS</sequence>
<feature type="region of interest" description="Disordered" evidence="2">
    <location>
        <begin position="66"/>
        <end position="92"/>
    </location>
</feature>
<organism evidence="4 5">
    <name type="scientific">Characodon lateralis</name>
    <dbReference type="NCBI Taxonomy" id="208331"/>
    <lineage>
        <taxon>Eukaryota</taxon>
        <taxon>Metazoa</taxon>
        <taxon>Chordata</taxon>
        <taxon>Craniata</taxon>
        <taxon>Vertebrata</taxon>
        <taxon>Euteleostomi</taxon>
        <taxon>Actinopterygii</taxon>
        <taxon>Neopterygii</taxon>
        <taxon>Teleostei</taxon>
        <taxon>Neoteleostei</taxon>
        <taxon>Acanthomorphata</taxon>
        <taxon>Ovalentaria</taxon>
        <taxon>Atherinomorphae</taxon>
        <taxon>Cyprinodontiformes</taxon>
        <taxon>Goodeidae</taxon>
        <taxon>Characodon</taxon>
    </lineage>
</organism>
<evidence type="ECO:0000313" key="4">
    <source>
        <dbReference type="EMBL" id="MED6291190.1"/>
    </source>
</evidence>
<evidence type="ECO:0000256" key="3">
    <source>
        <dbReference type="SAM" id="SignalP"/>
    </source>
</evidence>
<feature type="chain" id="PRO_5047299162" description="Peroxisomal membrane protein PEX16" evidence="3">
    <location>
        <begin position="18"/>
        <end position="127"/>
    </location>
</feature>
<dbReference type="EMBL" id="JAHUTJ010067580">
    <property type="protein sequence ID" value="MED6291190.1"/>
    <property type="molecule type" value="Genomic_DNA"/>
</dbReference>
<keyword evidence="1" id="KW-0962">Peroxisome biogenesis</keyword>
<accession>A0ABU7EWH7</accession>
<evidence type="ECO:0000256" key="2">
    <source>
        <dbReference type="SAM" id="MobiDB-lite"/>
    </source>
</evidence>
<reference evidence="4 5" key="1">
    <citation type="submission" date="2021-06" db="EMBL/GenBank/DDBJ databases">
        <authorList>
            <person name="Palmer J.M."/>
        </authorList>
    </citation>
    <scope>NUCLEOTIDE SEQUENCE [LARGE SCALE GENOMIC DNA]</scope>
    <source>
        <strain evidence="4 5">CL_MEX2019</strain>
        <tissue evidence="4">Muscle</tissue>
    </source>
</reference>
<protein>
    <recommendedName>
        <fullName evidence="1">Peroxisomal membrane protein PEX16</fullName>
    </recommendedName>
</protein>
<feature type="signal peptide" evidence="3">
    <location>
        <begin position="1"/>
        <end position="17"/>
    </location>
</feature>
<feature type="non-terminal residue" evidence="4">
    <location>
        <position position="1"/>
    </location>
</feature>
<dbReference type="InterPro" id="IPR013919">
    <property type="entry name" value="Pex16"/>
</dbReference>